<gene>
    <name evidence="3" type="ORF">HF872_03525</name>
</gene>
<feature type="compositionally biased region" description="Basic and acidic residues" evidence="1">
    <location>
        <begin position="420"/>
        <end position="440"/>
    </location>
</feature>
<feature type="region of interest" description="Disordered" evidence="1">
    <location>
        <begin position="272"/>
        <end position="297"/>
    </location>
</feature>
<feature type="compositionally biased region" description="Low complexity" evidence="1">
    <location>
        <begin position="392"/>
        <end position="402"/>
    </location>
</feature>
<dbReference type="Proteomes" id="UP000591071">
    <property type="component" value="Unassembled WGS sequence"/>
</dbReference>
<keyword evidence="2" id="KW-0812">Transmembrane</keyword>
<dbReference type="AlphaFoldDB" id="A0A848BXD2"/>
<reference evidence="3 4" key="1">
    <citation type="submission" date="2020-04" db="EMBL/GenBank/DDBJ databases">
        <authorList>
            <person name="Hitch T.C.A."/>
            <person name="Wylensek D."/>
            <person name="Clavel T."/>
        </authorList>
    </citation>
    <scope>NUCLEOTIDE SEQUENCE [LARGE SCALE GENOMIC DNA]</scope>
    <source>
        <strain evidence="3 4">Oil-RF-744-FAT-WT-6-1</strain>
    </source>
</reference>
<protein>
    <submittedName>
        <fullName evidence="3">Uncharacterized protein</fullName>
    </submittedName>
</protein>
<feature type="transmembrane region" description="Helical" evidence="2">
    <location>
        <begin position="233"/>
        <end position="251"/>
    </location>
</feature>
<feature type="compositionally biased region" description="Low complexity" evidence="1">
    <location>
        <begin position="366"/>
        <end position="376"/>
    </location>
</feature>
<evidence type="ECO:0000313" key="3">
    <source>
        <dbReference type="EMBL" id="NME27697.1"/>
    </source>
</evidence>
<evidence type="ECO:0000313" key="4">
    <source>
        <dbReference type="Proteomes" id="UP000591071"/>
    </source>
</evidence>
<proteinExistence type="predicted"/>
<keyword evidence="2" id="KW-0472">Membrane</keyword>
<feature type="compositionally biased region" description="Basic and acidic residues" evidence="1">
    <location>
        <begin position="272"/>
        <end position="296"/>
    </location>
</feature>
<name>A0A848BXD2_9FIRM</name>
<evidence type="ECO:0000256" key="2">
    <source>
        <dbReference type="SAM" id="Phobius"/>
    </source>
</evidence>
<feature type="transmembrane region" description="Helical" evidence="2">
    <location>
        <begin position="193"/>
        <end position="212"/>
    </location>
</feature>
<accession>A0A848BXD2</accession>
<evidence type="ECO:0000256" key="1">
    <source>
        <dbReference type="SAM" id="MobiDB-lite"/>
    </source>
</evidence>
<feature type="region of interest" description="Disordered" evidence="1">
    <location>
        <begin position="365"/>
        <end position="440"/>
    </location>
</feature>
<sequence length="440" mass="49060">MMHVEREDFMKTYLKLGLTVLLIAAFCLLSGFRAQTIIHDDGSETQDVLKVSESASGQKKLRADADEFQKRNYTIMDYDNDNGKGFRAMKTITKDGANRSSVDRVVHKTHDGFFCSTYYIDYNFTADSIKELRLGMPIEENGADLEYIVSFPSGTNVKSNASKADDQGSTYMWSLNNSSPSKISLQATVWHKLAIYVALFAIAAILLFVIIMEIRRRNTISWKRAAHMRRVEILALLLPLIIFCYMGYEYYTGTHITSDALAKVSQQKQEELLESREEDKKLHDADTKKQRSDELSMSKIRSKTLELSSALRDLNRNYQSGRISRSGARSEAASVASQVQELLDSSKGLSQADRDELLHLIEEAESLASEQSSSSQEEVRSAVSDEQRRADAIASDTTAAASGPDSREADTVRGDSASSKTDRTADNNKSKAAEKAKSDK</sequence>
<dbReference type="EMBL" id="JABAFG010000004">
    <property type="protein sequence ID" value="NME27697.1"/>
    <property type="molecule type" value="Genomic_DNA"/>
</dbReference>
<keyword evidence="2" id="KW-1133">Transmembrane helix</keyword>
<comment type="caution">
    <text evidence="3">The sequence shown here is derived from an EMBL/GenBank/DDBJ whole genome shotgun (WGS) entry which is preliminary data.</text>
</comment>
<organism evidence="3 4">
    <name type="scientific">Megasphaera hexanoica</name>
    <dbReference type="NCBI Taxonomy" id="1675036"/>
    <lineage>
        <taxon>Bacteria</taxon>
        <taxon>Bacillati</taxon>
        <taxon>Bacillota</taxon>
        <taxon>Negativicutes</taxon>
        <taxon>Veillonellales</taxon>
        <taxon>Veillonellaceae</taxon>
        <taxon>Megasphaera</taxon>
    </lineage>
</organism>
<feature type="compositionally biased region" description="Basic and acidic residues" evidence="1">
    <location>
        <begin position="377"/>
        <end position="391"/>
    </location>
</feature>